<sequence length="231" mass="24307">MTARPIALITGGSRGVGAAIARALAPTHDLILGGRDGTALRAVCDELGARPWSVELTDERAVAEAAADVERLDLLVHSAGVARLGTVAELPVRAWRETMEVNVIAVAELTRLLLPALRAARGHVVLINSGAGRRANPGWAAYAAGKFALRALADALRQEEEPHGVRVTSVYPGRVNTDMQRDVREQEGGAFEPERYLVPESVARAVLAAVTAGGDAHITEIDIRPSAGPVA</sequence>
<dbReference type="InterPro" id="IPR020904">
    <property type="entry name" value="Sc_DH/Rdtase_CS"/>
</dbReference>
<gene>
    <name evidence="4" type="ORF">ACFQSB_14320</name>
</gene>
<dbReference type="PRINTS" id="PR00081">
    <property type="entry name" value="GDHRDH"/>
</dbReference>
<dbReference type="NCBIfam" id="NF006073">
    <property type="entry name" value="PRK08219.1"/>
    <property type="match status" value="1"/>
</dbReference>
<dbReference type="RefSeq" id="WP_380826865.1">
    <property type="nucleotide sequence ID" value="NZ_JBHTCG010000008.1"/>
</dbReference>
<evidence type="ECO:0000259" key="3">
    <source>
        <dbReference type="SMART" id="SM00822"/>
    </source>
</evidence>
<dbReference type="InterPro" id="IPR002347">
    <property type="entry name" value="SDR_fam"/>
</dbReference>
<keyword evidence="2" id="KW-0560">Oxidoreductase</keyword>
<organism evidence="4 5">
    <name type="scientific">Sphaerisporangium rhizosphaerae</name>
    <dbReference type="NCBI Taxonomy" id="2269375"/>
    <lineage>
        <taxon>Bacteria</taxon>
        <taxon>Bacillati</taxon>
        <taxon>Actinomycetota</taxon>
        <taxon>Actinomycetes</taxon>
        <taxon>Streptosporangiales</taxon>
        <taxon>Streptosporangiaceae</taxon>
        <taxon>Sphaerisporangium</taxon>
    </lineage>
</organism>
<dbReference type="SUPFAM" id="SSF51735">
    <property type="entry name" value="NAD(P)-binding Rossmann-fold domains"/>
    <property type="match status" value="1"/>
</dbReference>
<evidence type="ECO:0000256" key="2">
    <source>
        <dbReference type="ARBA" id="ARBA00023002"/>
    </source>
</evidence>
<reference evidence="5" key="1">
    <citation type="journal article" date="2019" name="Int. J. Syst. Evol. Microbiol.">
        <title>The Global Catalogue of Microorganisms (GCM) 10K type strain sequencing project: providing services to taxonomists for standard genome sequencing and annotation.</title>
        <authorList>
            <consortium name="The Broad Institute Genomics Platform"/>
            <consortium name="The Broad Institute Genome Sequencing Center for Infectious Disease"/>
            <person name="Wu L."/>
            <person name="Ma J."/>
        </authorList>
    </citation>
    <scope>NUCLEOTIDE SEQUENCE [LARGE SCALE GENOMIC DNA]</scope>
    <source>
        <strain evidence="5">CECT 7649</strain>
    </source>
</reference>
<dbReference type="InterPro" id="IPR036291">
    <property type="entry name" value="NAD(P)-bd_dom_sf"/>
</dbReference>
<keyword evidence="5" id="KW-1185">Reference proteome</keyword>
<feature type="domain" description="Ketoreductase" evidence="3">
    <location>
        <begin position="5"/>
        <end position="178"/>
    </location>
</feature>
<evidence type="ECO:0000313" key="5">
    <source>
        <dbReference type="Proteomes" id="UP001596496"/>
    </source>
</evidence>
<comment type="similarity">
    <text evidence="1">Belongs to the short-chain dehydrogenases/reductases (SDR) family.</text>
</comment>
<dbReference type="Proteomes" id="UP001596496">
    <property type="component" value="Unassembled WGS sequence"/>
</dbReference>
<proteinExistence type="inferred from homology"/>
<dbReference type="PROSITE" id="PS00061">
    <property type="entry name" value="ADH_SHORT"/>
    <property type="match status" value="1"/>
</dbReference>
<dbReference type="SMART" id="SM00822">
    <property type="entry name" value="PKS_KR"/>
    <property type="match status" value="1"/>
</dbReference>
<dbReference type="InterPro" id="IPR057326">
    <property type="entry name" value="KR_dom"/>
</dbReference>
<evidence type="ECO:0000313" key="4">
    <source>
        <dbReference type="EMBL" id="MFC7383393.1"/>
    </source>
</evidence>
<dbReference type="Gene3D" id="3.40.50.720">
    <property type="entry name" value="NAD(P)-binding Rossmann-like Domain"/>
    <property type="match status" value="1"/>
</dbReference>
<protein>
    <submittedName>
        <fullName evidence="4">SDR family oxidoreductase</fullName>
    </submittedName>
</protein>
<name>A0ABW2P6G4_9ACTN</name>
<accession>A0ABW2P6G4</accession>
<dbReference type="PANTHER" id="PTHR44196">
    <property type="entry name" value="DEHYDROGENASE/REDUCTASE SDR FAMILY MEMBER 7B"/>
    <property type="match status" value="1"/>
</dbReference>
<dbReference type="PANTHER" id="PTHR44196:SF1">
    <property type="entry name" value="DEHYDROGENASE_REDUCTASE SDR FAMILY MEMBER 7B"/>
    <property type="match status" value="1"/>
</dbReference>
<comment type="caution">
    <text evidence="4">The sequence shown here is derived from an EMBL/GenBank/DDBJ whole genome shotgun (WGS) entry which is preliminary data.</text>
</comment>
<dbReference type="EMBL" id="JBHTCG010000008">
    <property type="protein sequence ID" value="MFC7383393.1"/>
    <property type="molecule type" value="Genomic_DNA"/>
</dbReference>
<dbReference type="Pfam" id="PF00106">
    <property type="entry name" value="adh_short"/>
    <property type="match status" value="1"/>
</dbReference>
<evidence type="ECO:0000256" key="1">
    <source>
        <dbReference type="ARBA" id="ARBA00006484"/>
    </source>
</evidence>